<evidence type="ECO:0000256" key="2">
    <source>
        <dbReference type="SAM" id="Phobius"/>
    </source>
</evidence>
<reference evidence="3 4" key="1">
    <citation type="submission" date="2022-04" db="EMBL/GenBank/DDBJ databases">
        <title>Positive selection, recombination, and allopatry shape intraspecific diversity of widespread and dominant cyanobacteria.</title>
        <authorList>
            <person name="Wei J."/>
            <person name="Shu W."/>
            <person name="Hu C."/>
        </authorList>
    </citation>
    <scope>NUCLEOTIDE SEQUENCE [LARGE SCALE GENOMIC DNA]</scope>
    <source>
        <strain evidence="3 4">GB2-A4</strain>
    </source>
</reference>
<evidence type="ECO:0000256" key="1">
    <source>
        <dbReference type="SAM" id="MobiDB-lite"/>
    </source>
</evidence>
<keyword evidence="4" id="KW-1185">Reference proteome</keyword>
<name>A0ABV0J1G8_9CYAN</name>
<organism evidence="3 4">
    <name type="scientific">Trichocoleus desertorum GB2-A4</name>
    <dbReference type="NCBI Taxonomy" id="2933944"/>
    <lineage>
        <taxon>Bacteria</taxon>
        <taxon>Bacillati</taxon>
        <taxon>Cyanobacteriota</taxon>
        <taxon>Cyanophyceae</taxon>
        <taxon>Leptolyngbyales</taxon>
        <taxon>Trichocoleusaceae</taxon>
        <taxon>Trichocoleus</taxon>
    </lineage>
</organism>
<accession>A0ABV0J1G8</accession>
<keyword evidence="2" id="KW-0812">Transmembrane</keyword>
<feature type="compositionally biased region" description="Basic and acidic residues" evidence="1">
    <location>
        <begin position="92"/>
        <end position="109"/>
    </location>
</feature>
<keyword evidence="2" id="KW-0472">Membrane</keyword>
<evidence type="ECO:0000313" key="3">
    <source>
        <dbReference type="EMBL" id="MEP0815622.1"/>
    </source>
</evidence>
<comment type="caution">
    <text evidence="3">The sequence shown here is derived from an EMBL/GenBank/DDBJ whole genome shotgun (WGS) entry which is preliminary data.</text>
</comment>
<feature type="region of interest" description="Disordered" evidence="1">
    <location>
        <begin position="87"/>
        <end position="109"/>
    </location>
</feature>
<evidence type="ECO:0000313" key="4">
    <source>
        <dbReference type="Proteomes" id="UP001464891"/>
    </source>
</evidence>
<dbReference type="PANTHER" id="PTHR34048">
    <property type="entry name" value="LOW-DENSITY RECEPTOR-LIKE PROTEIN"/>
    <property type="match status" value="1"/>
</dbReference>
<feature type="transmembrane region" description="Helical" evidence="2">
    <location>
        <begin position="6"/>
        <end position="29"/>
    </location>
</feature>
<dbReference type="Proteomes" id="UP001464891">
    <property type="component" value="Unassembled WGS sequence"/>
</dbReference>
<dbReference type="RefSeq" id="WP_190431171.1">
    <property type="nucleotide sequence ID" value="NZ_JAMPKM010000001.1"/>
</dbReference>
<feature type="region of interest" description="Disordered" evidence="1">
    <location>
        <begin position="36"/>
        <end position="65"/>
    </location>
</feature>
<proteinExistence type="predicted"/>
<evidence type="ECO:0008006" key="5">
    <source>
        <dbReference type="Google" id="ProtNLM"/>
    </source>
</evidence>
<dbReference type="PANTHER" id="PTHR34048:SF3">
    <property type="entry name" value="LOW-DENSITY RECEPTOR-LIKE PROTEIN"/>
    <property type="match status" value="1"/>
</dbReference>
<protein>
    <recommendedName>
        <fullName evidence="5">Gas vesicle protein</fullName>
    </recommendedName>
</protein>
<keyword evidence="2" id="KW-1133">Transmembrane helix</keyword>
<sequence length="109" mass="11821">MSNRDGFTGGFIAGALFGGIVGGILGTLLTSNRLQESLPGDDALSGKGKKRNLKPPTEQSIEASRRGLEDKIAQLNEAIDDVREQLSTVNGRPEEREVVGWEEQAQRDR</sequence>
<dbReference type="InterPro" id="IPR040377">
    <property type="entry name" value="Ssl2009-like"/>
</dbReference>
<dbReference type="EMBL" id="JAMPKM010000001">
    <property type="protein sequence ID" value="MEP0815622.1"/>
    <property type="molecule type" value="Genomic_DNA"/>
</dbReference>
<gene>
    <name evidence="3" type="ORF">NC998_00760</name>
</gene>